<comment type="caution">
    <text evidence="2">The sequence shown here is derived from an EMBL/GenBank/DDBJ whole genome shotgun (WGS) entry which is preliminary data.</text>
</comment>
<dbReference type="AlphaFoldDB" id="A0A0G1JC28"/>
<gene>
    <name evidence="2" type="ORF">UW65_C0033G0007</name>
</gene>
<name>A0A0G1JC28_UNCKA</name>
<evidence type="ECO:0000256" key="1">
    <source>
        <dbReference type="SAM" id="MobiDB-lite"/>
    </source>
</evidence>
<accession>A0A0G1JC28</accession>
<dbReference type="EMBL" id="LCJD01000033">
    <property type="protein sequence ID" value="KKT68855.1"/>
    <property type="molecule type" value="Genomic_DNA"/>
</dbReference>
<protein>
    <submittedName>
        <fullName evidence="2">Uncharacterized protein</fullName>
    </submittedName>
</protein>
<evidence type="ECO:0000313" key="3">
    <source>
        <dbReference type="Proteomes" id="UP000034783"/>
    </source>
</evidence>
<reference evidence="2 3" key="1">
    <citation type="journal article" date="2015" name="Nature">
        <title>rRNA introns, odd ribosomes, and small enigmatic genomes across a large radiation of phyla.</title>
        <authorList>
            <person name="Brown C.T."/>
            <person name="Hug L.A."/>
            <person name="Thomas B.C."/>
            <person name="Sharon I."/>
            <person name="Castelle C.J."/>
            <person name="Singh A."/>
            <person name="Wilkins M.J."/>
            <person name="Williams K.H."/>
            <person name="Banfield J.F."/>
        </authorList>
    </citation>
    <scope>NUCLEOTIDE SEQUENCE [LARGE SCALE GENOMIC DNA]</scope>
</reference>
<dbReference type="Proteomes" id="UP000034783">
    <property type="component" value="Unassembled WGS sequence"/>
</dbReference>
<proteinExistence type="predicted"/>
<evidence type="ECO:0000313" key="2">
    <source>
        <dbReference type="EMBL" id="KKT68855.1"/>
    </source>
</evidence>
<organism evidence="2 3">
    <name type="scientific">candidate division WWE3 bacterium GW2011_GWB1_44_4</name>
    <dbReference type="NCBI Taxonomy" id="1619116"/>
    <lineage>
        <taxon>Bacteria</taxon>
        <taxon>Katanobacteria</taxon>
    </lineage>
</organism>
<sequence length="190" mass="20673">MLALREHLDTIITEKTPDEKVDVTILDALNPLAEGQGRTVELNLNSHSYIAASQAYQANGWYEDGRLLTIIRGAGTNGVLAYVDMGIDCKKCVARCGETRSRHTPNGLGNLSALAPWHDGCAAADEELERLILGLTLYTLRKLGVSSLEVKKYLPSEDGGGDSDPEVHSTTHYSRITPETRQLIKDALAV</sequence>
<feature type="region of interest" description="Disordered" evidence="1">
    <location>
        <begin position="155"/>
        <end position="175"/>
    </location>
</feature>